<dbReference type="PROSITE" id="PS52016">
    <property type="entry name" value="TONB_DEPENDENT_REC_3"/>
    <property type="match status" value="1"/>
</dbReference>
<evidence type="ECO:0000256" key="1">
    <source>
        <dbReference type="ARBA" id="ARBA00004571"/>
    </source>
</evidence>
<comment type="subcellular location">
    <subcellularLocation>
        <location evidence="1">Cell outer membrane</location>
        <topology evidence="1">Multi-pass membrane protein</topology>
    </subcellularLocation>
</comment>
<organism evidence="10">
    <name type="scientific">gut metagenome</name>
    <dbReference type="NCBI Taxonomy" id="749906"/>
    <lineage>
        <taxon>unclassified sequences</taxon>
        <taxon>metagenomes</taxon>
        <taxon>organismal metagenomes</taxon>
    </lineage>
</organism>
<keyword evidence="7 10" id="KW-0675">Receptor</keyword>
<keyword evidence="8" id="KW-0998">Cell outer membrane</keyword>
<evidence type="ECO:0000256" key="8">
    <source>
        <dbReference type="ARBA" id="ARBA00023237"/>
    </source>
</evidence>
<keyword evidence="2" id="KW-0813">Transport</keyword>
<dbReference type="AlphaFoldDB" id="J9BRC4"/>
<reference evidence="10" key="1">
    <citation type="journal article" date="2012" name="PLoS ONE">
        <title>Gene sets for utilization of primary and secondary nutrition supplies in the distal gut of endangered iberian lynx.</title>
        <authorList>
            <person name="Alcaide M."/>
            <person name="Messina E."/>
            <person name="Richter M."/>
            <person name="Bargiela R."/>
            <person name="Peplies J."/>
            <person name="Huws S.A."/>
            <person name="Newbold C.J."/>
            <person name="Golyshin P.N."/>
            <person name="Simon M.A."/>
            <person name="Lopez G."/>
            <person name="Yakimov M.M."/>
            <person name="Ferrer M."/>
        </authorList>
    </citation>
    <scope>NUCLEOTIDE SEQUENCE</scope>
</reference>
<evidence type="ECO:0000256" key="5">
    <source>
        <dbReference type="ARBA" id="ARBA00023077"/>
    </source>
</evidence>
<keyword evidence="5" id="KW-0798">TonB box</keyword>
<accession>J9BRC4</accession>
<dbReference type="PANTHER" id="PTHR30069">
    <property type="entry name" value="TONB-DEPENDENT OUTER MEMBRANE RECEPTOR"/>
    <property type="match status" value="1"/>
</dbReference>
<evidence type="ECO:0000259" key="9">
    <source>
        <dbReference type="Pfam" id="PF00593"/>
    </source>
</evidence>
<protein>
    <submittedName>
        <fullName evidence="10">TonB-dependent receptor plug</fullName>
    </submittedName>
</protein>
<keyword evidence="4" id="KW-0732">Signal</keyword>
<evidence type="ECO:0000256" key="3">
    <source>
        <dbReference type="ARBA" id="ARBA00022692"/>
    </source>
</evidence>
<sequence>MTAFVAGSVNETSQWRYDRFYYDKAHAKSAKVNKVGFTAKGGVNYKLDSHHNIYANGGFISRAPFFSGGCFLQSKSSNAVNKDAVNEKIMSFELGYGFHSKMFSANVSAYHTKWMDKTMAKSMDYKTIEGDEDRATINMQGVNSIHQGIEVDANFKPLRWLDVTGMFSIGNWRWINNPEGYFYNSLGQPLAADFDVVTPENNKQPAKMTIVQDGVKEGGSAQLTAAVGLNVYPMKGLRISLDWNYFSNNYSDYTVSSNDISLNGKKEFSNPWKIPSYSVFDLSASYKFKVGNLDTQISGNIENLFDQEYINSAYDGGGHNWESAYRVFYGFGRQMSLRLKVNF</sequence>
<dbReference type="PANTHER" id="PTHR30069:SF29">
    <property type="entry name" value="HEMOGLOBIN AND HEMOGLOBIN-HAPTOGLOBIN-BINDING PROTEIN 1-RELATED"/>
    <property type="match status" value="1"/>
</dbReference>
<dbReference type="GO" id="GO:0015344">
    <property type="term" value="F:siderophore uptake transmembrane transporter activity"/>
    <property type="evidence" value="ECO:0007669"/>
    <property type="project" value="TreeGrafter"/>
</dbReference>
<evidence type="ECO:0000256" key="6">
    <source>
        <dbReference type="ARBA" id="ARBA00023136"/>
    </source>
</evidence>
<dbReference type="GO" id="GO:0044718">
    <property type="term" value="P:siderophore transmembrane transport"/>
    <property type="evidence" value="ECO:0007669"/>
    <property type="project" value="TreeGrafter"/>
</dbReference>
<evidence type="ECO:0000256" key="7">
    <source>
        <dbReference type="ARBA" id="ARBA00023170"/>
    </source>
</evidence>
<gene>
    <name evidence="10" type="ORF">EVA_21785</name>
</gene>
<feature type="domain" description="TonB-dependent receptor-like beta-barrel" evidence="9">
    <location>
        <begin position="16"/>
        <end position="304"/>
    </location>
</feature>
<evidence type="ECO:0000256" key="2">
    <source>
        <dbReference type="ARBA" id="ARBA00022448"/>
    </source>
</evidence>
<dbReference type="InterPro" id="IPR000531">
    <property type="entry name" value="Beta-barrel_TonB"/>
</dbReference>
<dbReference type="GO" id="GO:0009279">
    <property type="term" value="C:cell outer membrane"/>
    <property type="evidence" value="ECO:0007669"/>
    <property type="project" value="UniProtKB-SubCell"/>
</dbReference>
<dbReference type="EMBL" id="AMCI01009046">
    <property type="protein sequence ID" value="EJW90110.1"/>
    <property type="molecule type" value="Genomic_DNA"/>
</dbReference>
<dbReference type="Gene3D" id="2.40.170.20">
    <property type="entry name" value="TonB-dependent receptor, beta-barrel domain"/>
    <property type="match status" value="1"/>
</dbReference>
<dbReference type="Pfam" id="PF00593">
    <property type="entry name" value="TonB_dep_Rec_b-barrel"/>
    <property type="match status" value="1"/>
</dbReference>
<evidence type="ECO:0000313" key="10">
    <source>
        <dbReference type="EMBL" id="EJW90110.1"/>
    </source>
</evidence>
<keyword evidence="6" id="KW-0472">Membrane</keyword>
<evidence type="ECO:0000256" key="4">
    <source>
        <dbReference type="ARBA" id="ARBA00022729"/>
    </source>
</evidence>
<name>J9BRC4_9ZZZZ</name>
<dbReference type="SUPFAM" id="SSF56935">
    <property type="entry name" value="Porins"/>
    <property type="match status" value="1"/>
</dbReference>
<keyword evidence="3" id="KW-0812">Transmembrane</keyword>
<dbReference type="InterPro" id="IPR039426">
    <property type="entry name" value="TonB-dep_rcpt-like"/>
</dbReference>
<dbReference type="InterPro" id="IPR036942">
    <property type="entry name" value="Beta-barrel_TonB_sf"/>
</dbReference>
<proteinExistence type="predicted"/>
<comment type="caution">
    <text evidence="10">The sequence shown here is derived from an EMBL/GenBank/DDBJ whole genome shotgun (WGS) entry which is preliminary data.</text>
</comment>